<organism evidence="1 2">
    <name type="scientific">Xylaria curta</name>
    <dbReference type="NCBI Taxonomy" id="42375"/>
    <lineage>
        <taxon>Eukaryota</taxon>
        <taxon>Fungi</taxon>
        <taxon>Dikarya</taxon>
        <taxon>Ascomycota</taxon>
        <taxon>Pezizomycotina</taxon>
        <taxon>Sordariomycetes</taxon>
        <taxon>Xylariomycetidae</taxon>
        <taxon>Xylariales</taxon>
        <taxon>Xylariaceae</taxon>
        <taxon>Xylaria</taxon>
    </lineage>
</organism>
<dbReference type="Proteomes" id="UP001143856">
    <property type="component" value="Unassembled WGS sequence"/>
</dbReference>
<keyword evidence="2" id="KW-1185">Reference proteome</keyword>
<reference evidence="1" key="1">
    <citation type="submission" date="2022-10" db="EMBL/GenBank/DDBJ databases">
        <title>Genome Sequence of Xylaria curta.</title>
        <authorList>
            <person name="Buettner E."/>
        </authorList>
    </citation>
    <scope>NUCLEOTIDE SEQUENCE</scope>
    <source>
        <strain evidence="1">Babe10</strain>
    </source>
</reference>
<gene>
    <name evidence="1" type="ORF">NUW58_g1829</name>
</gene>
<dbReference type="EMBL" id="JAPDGR010000214">
    <property type="protein sequence ID" value="KAJ2993474.1"/>
    <property type="molecule type" value="Genomic_DNA"/>
</dbReference>
<accession>A0ACC1PLA8</accession>
<evidence type="ECO:0000313" key="1">
    <source>
        <dbReference type="EMBL" id="KAJ2993474.1"/>
    </source>
</evidence>
<sequence length="649" mass="71346">MALKERPESVQLFGKAVFSRKPKMRRGTSEQGYPNNSLVSLVEMPTDGAPELPKEQRFIQSMFTRRRARGTSEASMRKYQISGPYDFQHVSHSSREQLSGLNETNRHEALAGISRARPRPKTATPTTPGGFTAQALDKPLPTPPSPQQEAEYTSSRNSIQLSPPRLHRSIPDDAQTSPIPPPPRTSSRISVRHDRADSFSAATDGPWPSPISHASNGYSEPLIVGDDAKSPYSIYSTTDDMAWPLTGSMSSLPEVPEEEEYHLTTIKSHTSVLSNTTSLRGSISVPHLRRVSLSQTTKRPPSNASDTLGGFDLLAAQRALHQYDDDEMNEGDFVQDSWEDDIDYCYDHAAEADCDFAWERPSCDLEREDFFLDDPKLSHRFESSFGPMPMSLLSSDVPALSPTSYGSGLTPHGATTPTGSITTSNFSLPRIDTSTQLKRDHDRSHSNASSFQEGQGFCLSPSLLIPNDYHEKMLQYGRGELSSRGLSDELKISQHDSHNLKYLHPRSSASTTISTLSEQSGTSSRYPSSTFTRWTGSSSSSWQATDSQQSVAVTLNDKESVVTPTSDMPVANASEPLTPLLKQEVGREGHSRAQSEATLLTKGPDTTVPVESKATNEPLKTHRRARTASRSHATASPQFALFPQVPQRP</sequence>
<protein>
    <submittedName>
        <fullName evidence="1">Uncharacterized protein</fullName>
    </submittedName>
</protein>
<proteinExistence type="predicted"/>
<comment type="caution">
    <text evidence="1">The sequence shown here is derived from an EMBL/GenBank/DDBJ whole genome shotgun (WGS) entry which is preliminary data.</text>
</comment>
<evidence type="ECO:0000313" key="2">
    <source>
        <dbReference type="Proteomes" id="UP001143856"/>
    </source>
</evidence>
<name>A0ACC1PLA8_9PEZI</name>